<organism evidence="1 2">
    <name type="scientific">Clostridium symbiosum</name>
    <name type="common">Bacteroides symbiosus</name>
    <dbReference type="NCBI Taxonomy" id="1512"/>
    <lineage>
        <taxon>Bacteria</taxon>
        <taxon>Bacillati</taxon>
        <taxon>Bacillota</taxon>
        <taxon>Clostridia</taxon>
        <taxon>Lachnospirales</taxon>
        <taxon>Lachnospiraceae</taxon>
        <taxon>Otoolea</taxon>
    </lineage>
</organism>
<proteinExistence type="predicted"/>
<evidence type="ECO:0000313" key="2">
    <source>
        <dbReference type="Proteomes" id="UP001300871"/>
    </source>
</evidence>
<sequence>MNFDESIAYGKNVSALIDFCKNMDTSLLPTYNLMLLEEKLKEPHYRKSSVKYGDLKQILKEFREAYKK</sequence>
<comment type="caution">
    <text evidence="1">The sequence shown here is derived from an EMBL/GenBank/DDBJ whole genome shotgun (WGS) entry which is preliminary data.</text>
</comment>
<dbReference type="AlphaFoldDB" id="A0AAW6AW93"/>
<accession>A0AAW6AW93</accession>
<gene>
    <name evidence="1" type="ORF">PM006_15850</name>
</gene>
<dbReference type="Proteomes" id="UP001300871">
    <property type="component" value="Unassembled WGS sequence"/>
</dbReference>
<name>A0AAW6AW93_CLOSY</name>
<dbReference type="RefSeq" id="WP_044911125.1">
    <property type="nucleotide sequence ID" value="NZ_JADNHH010000018.1"/>
</dbReference>
<protein>
    <submittedName>
        <fullName evidence="1">Uncharacterized protein</fullName>
    </submittedName>
</protein>
<dbReference type="EMBL" id="JAQLGM010000045">
    <property type="protein sequence ID" value="MDB2001678.1"/>
    <property type="molecule type" value="Genomic_DNA"/>
</dbReference>
<reference evidence="1" key="1">
    <citation type="submission" date="2023-01" db="EMBL/GenBank/DDBJ databases">
        <title>Human gut microbiome strain richness.</title>
        <authorList>
            <person name="Chen-Liaw A."/>
        </authorList>
    </citation>
    <scope>NUCLEOTIDE SEQUENCE</scope>
    <source>
        <strain evidence="1">B1_m1001713B170214d0_201011</strain>
    </source>
</reference>
<evidence type="ECO:0000313" key="1">
    <source>
        <dbReference type="EMBL" id="MDB2001678.1"/>
    </source>
</evidence>